<gene>
    <name evidence="1" type="ORF">C1N32_20705</name>
</gene>
<protein>
    <submittedName>
        <fullName evidence="1">Uncharacterized protein</fullName>
    </submittedName>
</protein>
<evidence type="ECO:0000313" key="2">
    <source>
        <dbReference type="Proteomes" id="UP000236449"/>
    </source>
</evidence>
<accession>A0A2J8HSC2</accession>
<proteinExistence type="predicted"/>
<sequence>MSFNTLTYITSRISELHEEKKGQTMEVKAVLNGSISELEKLKKLMCEIEPEDDKLSEIGEDNFS</sequence>
<dbReference type="EMBL" id="POSK01000023">
    <property type="protein sequence ID" value="PNI01186.1"/>
    <property type="molecule type" value="Genomic_DNA"/>
</dbReference>
<evidence type="ECO:0000313" key="1">
    <source>
        <dbReference type="EMBL" id="PNI01186.1"/>
    </source>
</evidence>
<dbReference type="RefSeq" id="WP_102967292.1">
    <property type="nucleotide sequence ID" value="NZ_POSK01000023.1"/>
</dbReference>
<name>A0A2J8HSC2_VIBDI</name>
<organism evidence="1 2">
    <name type="scientific">Vibrio diazotrophicus</name>
    <dbReference type="NCBI Taxonomy" id="685"/>
    <lineage>
        <taxon>Bacteria</taxon>
        <taxon>Pseudomonadati</taxon>
        <taxon>Pseudomonadota</taxon>
        <taxon>Gammaproteobacteria</taxon>
        <taxon>Vibrionales</taxon>
        <taxon>Vibrionaceae</taxon>
        <taxon>Vibrio</taxon>
    </lineage>
</organism>
<comment type="caution">
    <text evidence="1">The sequence shown here is derived from an EMBL/GenBank/DDBJ whole genome shotgun (WGS) entry which is preliminary data.</text>
</comment>
<reference evidence="1 2" key="1">
    <citation type="submission" date="2018-01" db="EMBL/GenBank/DDBJ databases">
        <title>Draft genome sequences of six Vibrio diazotrophicus strains isolated from deep-sea sediments of the Baltic Sea.</title>
        <authorList>
            <person name="Castillo D."/>
            <person name="Vandieken V."/>
            <person name="Chiang O."/>
            <person name="Middelboe M."/>
        </authorList>
    </citation>
    <scope>NUCLEOTIDE SEQUENCE [LARGE SCALE GENOMIC DNA]</scope>
    <source>
        <strain evidence="1 2">60.27F</strain>
    </source>
</reference>
<dbReference type="Proteomes" id="UP000236449">
    <property type="component" value="Unassembled WGS sequence"/>
</dbReference>
<dbReference type="AlphaFoldDB" id="A0A2J8HSC2"/>